<organism evidence="1 2">
    <name type="scientific">Rhodococcus qingshengii</name>
    <dbReference type="NCBI Taxonomy" id="334542"/>
    <lineage>
        <taxon>Bacteria</taxon>
        <taxon>Bacillati</taxon>
        <taxon>Actinomycetota</taxon>
        <taxon>Actinomycetes</taxon>
        <taxon>Mycobacteriales</taxon>
        <taxon>Nocardiaceae</taxon>
        <taxon>Rhodococcus</taxon>
        <taxon>Rhodococcus erythropolis group</taxon>
    </lineage>
</organism>
<dbReference type="AlphaFoldDB" id="A0A2A5IYV1"/>
<comment type="caution">
    <text evidence="1">The sequence shown here is derived from an EMBL/GenBank/DDBJ whole genome shotgun (WGS) entry which is preliminary data.</text>
</comment>
<name>A0A2A5IYV1_RHOSG</name>
<gene>
    <name evidence="1" type="ORF">CHR55_32140</name>
</gene>
<reference evidence="1 2" key="1">
    <citation type="submission" date="2017-07" db="EMBL/GenBank/DDBJ databases">
        <title>Draft sequence of Rhodococcus enclensis 23b-28.</title>
        <authorList>
            <person name="Besaury L."/>
            <person name="Sancelme M."/>
            <person name="Amato P."/>
            <person name="Lallement A."/>
            <person name="Delort A.-M."/>
        </authorList>
    </citation>
    <scope>NUCLEOTIDE SEQUENCE [LARGE SCALE GENOMIC DNA]</scope>
    <source>
        <strain evidence="1 2">23b-28</strain>
    </source>
</reference>
<dbReference type="EMBL" id="NOVD01000068">
    <property type="protein sequence ID" value="PCK22508.1"/>
    <property type="molecule type" value="Genomic_DNA"/>
</dbReference>
<evidence type="ECO:0000313" key="1">
    <source>
        <dbReference type="EMBL" id="PCK22508.1"/>
    </source>
</evidence>
<sequence length="135" mass="14848">MLAAAMKTACEDCGMDMVRHWNLSGTDFVWLDTDGRSVGGTSPIPGVTTISELLVYLLKHDRIALYSDLSARFPSGLGVLPWEHRHRPAPTSPHIPAAMVPECCVMPMQLVRDGWRCRIAHTVFQHDSASLPVPA</sequence>
<protein>
    <submittedName>
        <fullName evidence="1">Uncharacterized protein</fullName>
    </submittedName>
</protein>
<dbReference type="Proteomes" id="UP000230886">
    <property type="component" value="Unassembled WGS sequence"/>
</dbReference>
<accession>A0A2A5IYV1</accession>
<evidence type="ECO:0000313" key="2">
    <source>
        <dbReference type="Proteomes" id="UP000230886"/>
    </source>
</evidence>
<proteinExistence type="predicted"/>